<keyword evidence="2" id="KW-0472">Membrane</keyword>
<accession>A0AAV4N7D1</accession>
<evidence type="ECO:0000256" key="2">
    <source>
        <dbReference type="SAM" id="Phobius"/>
    </source>
</evidence>
<reference evidence="3 4" key="1">
    <citation type="submission" date="2021-06" db="EMBL/GenBank/DDBJ databases">
        <title>Caerostris extrusa draft genome.</title>
        <authorList>
            <person name="Kono N."/>
            <person name="Arakawa K."/>
        </authorList>
    </citation>
    <scope>NUCLEOTIDE SEQUENCE [LARGE SCALE GENOMIC DNA]</scope>
</reference>
<organism evidence="3 4">
    <name type="scientific">Caerostris extrusa</name>
    <name type="common">Bark spider</name>
    <name type="synonym">Caerostris bankana</name>
    <dbReference type="NCBI Taxonomy" id="172846"/>
    <lineage>
        <taxon>Eukaryota</taxon>
        <taxon>Metazoa</taxon>
        <taxon>Ecdysozoa</taxon>
        <taxon>Arthropoda</taxon>
        <taxon>Chelicerata</taxon>
        <taxon>Arachnida</taxon>
        <taxon>Araneae</taxon>
        <taxon>Araneomorphae</taxon>
        <taxon>Entelegynae</taxon>
        <taxon>Araneoidea</taxon>
        <taxon>Araneidae</taxon>
        <taxon>Caerostris</taxon>
    </lineage>
</organism>
<evidence type="ECO:0000313" key="3">
    <source>
        <dbReference type="EMBL" id="GIX80235.1"/>
    </source>
</evidence>
<sequence>MDWPSCSPDLTPLLLLSVGRTLFYSKGHRLLQNYKSDSRRAHLQIFICCNLVAFLYPAVLFHEKNEVLARFPPPEPLGRNPKRGSEKDLLKSSTNSTLKSAVLKSVSLEVQERCPRGFPY</sequence>
<name>A0AAV4N7D1_CAEEX</name>
<keyword evidence="2" id="KW-1133">Transmembrane helix</keyword>
<feature type="transmembrane region" description="Helical" evidence="2">
    <location>
        <begin position="41"/>
        <end position="61"/>
    </location>
</feature>
<gene>
    <name evidence="3" type="ORF">CEXT_641201</name>
</gene>
<evidence type="ECO:0000256" key="1">
    <source>
        <dbReference type="SAM" id="MobiDB-lite"/>
    </source>
</evidence>
<evidence type="ECO:0000313" key="4">
    <source>
        <dbReference type="Proteomes" id="UP001054945"/>
    </source>
</evidence>
<dbReference type="Proteomes" id="UP001054945">
    <property type="component" value="Unassembled WGS sequence"/>
</dbReference>
<proteinExistence type="predicted"/>
<feature type="region of interest" description="Disordered" evidence="1">
    <location>
        <begin position="72"/>
        <end position="94"/>
    </location>
</feature>
<dbReference type="AlphaFoldDB" id="A0AAV4N7D1"/>
<protein>
    <submittedName>
        <fullName evidence="3">Uncharacterized protein</fullName>
    </submittedName>
</protein>
<keyword evidence="4" id="KW-1185">Reference proteome</keyword>
<comment type="caution">
    <text evidence="3">The sequence shown here is derived from an EMBL/GenBank/DDBJ whole genome shotgun (WGS) entry which is preliminary data.</text>
</comment>
<dbReference type="EMBL" id="BPLR01020576">
    <property type="protein sequence ID" value="GIX80235.1"/>
    <property type="molecule type" value="Genomic_DNA"/>
</dbReference>
<keyword evidence="2" id="KW-0812">Transmembrane</keyword>